<dbReference type="RefSeq" id="WP_013893184.1">
    <property type="nucleotide sequence ID" value="NC_015675.1"/>
</dbReference>
<evidence type="ECO:0000313" key="3">
    <source>
        <dbReference type="Proteomes" id="UP000001623"/>
    </source>
</evidence>
<protein>
    <submittedName>
        <fullName evidence="2">Uncharacterized protein</fullName>
    </submittedName>
</protein>
<keyword evidence="1" id="KW-0812">Transmembrane</keyword>
<organism evidence="2 3">
    <name type="scientific">Mesorhizobium opportunistum (strain LMG 24607 / HAMBI 3007 / WSM2075)</name>
    <dbReference type="NCBI Taxonomy" id="536019"/>
    <lineage>
        <taxon>Bacteria</taxon>
        <taxon>Pseudomonadati</taxon>
        <taxon>Pseudomonadota</taxon>
        <taxon>Alphaproteobacteria</taxon>
        <taxon>Hyphomicrobiales</taxon>
        <taxon>Phyllobacteriaceae</taxon>
        <taxon>Mesorhizobium</taxon>
    </lineage>
</organism>
<dbReference type="AlphaFoldDB" id="F7Y988"/>
<sequence>MSLAVDANLFQIRLPPGTAPMILIGQAAFALSMAAGFVARVPW</sequence>
<proteinExistence type="predicted"/>
<gene>
    <name evidence="2" type="ordered locus">Mesop_1979</name>
</gene>
<evidence type="ECO:0000256" key="1">
    <source>
        <dbReference type="SAM" id="Phobius"/>
    </source>
</evidence>
<keyword evidence="1" id="KW-1133">Transmembrane helix</keyword>
<evidence type="ECO:0000313" key="2">
    <source>
        <dbReference type="EMBL" id="AEH86460.1"/>
    </source>
</evidence>
<name>F7Y988_MESOW</name>
<dbReference type="KEGG" id="mop:Mesop_1979"/>
<dbReference type="EMBL" id="CP002279">
    <property type="protein sequence ID" value="AEH86460.1"/>
    <property type="molecule type" value="Genomic_DNA"/>
</dbReference>
<accession>F7Y988</accession>
<reference evidence="2 3" key="1">
    <citation type="submission" date="2010-10" db="EMBL/GenBank/DDBJ databases">
        <title>Complete sequence of Mesorhizobium opportunistum WSM2075.</title>
        <authorList>
            <consortium name="US DOE Joint Genome Institute"/>
            <person name="Lucas S."/>
            <person name="Copeland A."/>
            <person name="Lapidus A."/>
            <person name="Cheng J.-F."/>
            <person name="Bruce D."/>
            <person name="Goodwin L."/>
            <person name="Pitluck S."/>
            <person name="Chertkov O."/>
            <person name="Misra M."/>
            <person name="Detter J.C."/>
            <person name="Han C."/>
            <person name="Tapia R."/>
            <person name="Land M."/>
            <person name="Hauser L."/>
            <person name="Kyrpides N."/>
            <person name="Ovchinnikova G."/>
            <person name="Mavrommatis K.M."/>
            <person name="Tiwari R.P."/>
            <person name="Howieson J.G."/>
            <person name="O'Hara G.W."/>
            <person name="Nandasena K.G."/>
            <person name="Woyke T."/>
        </authorList>
    </citation>
    <scope>NUCLEOTIDE SEQUENCE [LARGE SCALE GENOMIC DNA]</scope>
    <source>
        <strain evidence="3">LMG 24607 / HAMBI 3007 / WSM2075</strain>
    </source>
</reference>
<keyword evidence="1" id="KW-0472">Membrane</keyword>
<dbReference type="HOGENOM" id="CLU_3235858_0_0_5"/>
<dbReference type="Proteomes" id="UP000001623">
    <property type="component" value="Chromosome"/>
</dbReference>
<feature type="transmembrane region" description="Helical" evidence="1">
    <location>
        <begin position="20"/>
        <end position="39"/>
    </location>
</feature>